<keyword evidence="3" id="KW-0255">Endonuclease</keyword>
<dbReference type="Proteomes" id="UP000184127">
    <property type="component" value="Unassembled WGS sequence"/>
</dbReference>
<evidence type="ECO:0000256" key="1">
    <source>
        <dbReference type="ARBA" id="ARBA00001968"/>
    </source>
</evidence>
<protein>
    <submittedName>
        <fullName evidence="8">TIGR00255 family protein</fullName>
    </submittedName>
</protein>
<name>A0A1M4UJW5_9THEO</name>
<dbReference type="InterPro" id="IPR013551">
    <property type="entry name" value="YicC-like_C"/>
</dbReference>
<evidence type="ECO:0000313" key="8">
    <source>
        <dbReference type="EMBL" id="SHE56853.1"/>
    </source>
</evidence>
<gene>
    <name evidence="8" type="ORF">SAMN02745195_00647</name>
</gene>
<dbReference type="GO" id="GO:0016787">
    <property type="term" value="F:hydrolase activity"/>
    <property type="evidence" value="ECO:0007669"/>
    <property type="project" value="UniProtKB-KW"/>
</dbReference>
<evidence type="ECO:0000256" key="4">
    <source>
        <dbReference type="ARBA" id="ARBA00022801"/>
    </source>
</evidence>
<organism evidence="8 9">
    <name type="scientific">Thermoanaerobacter uzonensis DSM 18761</name>
    <dbReference type="NCBI Taxonomy" id="1123369"/>
    <lineage>
        <taxon>Bacteria</taxon>
        <taxon>Bacillati</taxon>
        <taxon>Bacillota</taxon>
        <taxon>Clostridia</taxon>
        <taxon>Thermoanaerobacterales</taxon>
        <taxon>Thermoanaerobacteraceae</taxon>
        <taxon>Thermoanaerobacter</taxon>
    </lineage>
</organism>
<dbReference type="PANTHER" id="PTHR30636">
    <property type="entry name" value="UPF0701 PROTEIN YICC"/>
    <property type="match status" value="1"/>
</dbReference>
<accession>A0A1M4UJW5</accession>
<dbReference type="EMBL" id="FQUR01000008">
    <property type="protein sequence ID" value="SHE56853.1"/>
    <property type="molecule type" value="Genomic_DNA"/>
</dbReference>
<feature type="domain" description="Endoribonuclease YicC-like C-terminal" evidence="7">
    <location>
        <begin position="178"/>
        <end position="291"/>
    </location>
</feature>
<dbReference type="GO" id="GO:0004521">
    <property type="term" value="F:RNA endonuclease activity"/>
    <property type="evidence" value="ECO:0007669"/>
    <property type="project" value="InterPro"/>
</dbReference>
<proteinExistence type="inferred from homology"/>
<dbReference type="Pfam" id="PF08340">
    <property type="entry name" value="YicC-like_C"/>
    <property type="match status" value="1"/>
</dbReference>
<evidence type="ECO:0000259" key="6">
    <source>
        <dbReference type="Pfam" id="PF03755"/>
    </source>
</evidence>
<evidence type="ECO:0000313" key="9">
    <source>
        <dbReference type="Proteomes" id="UP000184127"/>
    </source>
</evidence>
<keyword evidence="2" id="KW-0540">Nuclease</keyword>
<feature type="domain" description="Endoribonuclease YicC-like N-terminal" evidence="6">
    <location>
        <begin position="3"/>
        <end position="156"/>
    </location>
</feature>
<dbReference type="NCBIfam" id="TIGR00255">
    <property type="entry name" value="YicC/YloC family endoribonuclease"/>
    <property type="match status" value="1"/>
</dbReference>
<evidence type="ECO:0000259" key="7">
    <source>
        <dbReference type="Pfam" id="PF08340"/>
    </source>
</evidence>
<keyword evidence="9" id="KW-1185">Reference proteome</keyword>
<dbReference type="AlphaFoldDB" id="A0A1M4UJW5"/>
<dbReference type="PANTHER" id="PTHR30636:SF3">
    <property type="entry name" value="UPF0701 PROTEIN YICC"/>
    <property type="match status" value="1"/>
</dbReference>
<dbReference type="InterPro" id="IPR013527">
    <property type="entry name" value="YicC-like_N"/>
</dbReference>
<comment type="cofactor">
    <cofactor evidence="1">
        <name>a divalent metal cation</name>
        <dbReference type="ChEBI" id="CHEBI:60240"/>
    </cofactor>
</comment>
<comment type="similarity">
    <text evidence="5">Belongs to the YicC/YloC family.</text>
</comment>
<evidence type="ECO:0000256" key="3">
    <source>
        <dbReference type="ARBA" id="ARBA00022759"/>
    </source>
</evidence>
<dbReference type="Pfam" id="PF03755">
    <property type="entry name" value="YicC-like_N"/>
    <property type="match status" value="1"/>
</dbReference>
<keyword evidence="4" id="KW-0378">Hydrolase</keyword>
<reference evidence="9" key="1">
    <citation type="submission" date="2016-11" db="EMBL/GenBank/DDBJ databases">
        <authorList>
            <person name="Varghese N."/>
            <person name="Submissions S."/>
        </authorList>
    </citation>
    <scope>NUCLEOTIDE SEQUENCE [LARGE SCALE GENOMIC DNA]</scope>
    <source>
        <strain evidence="9">DSM 18761</strain>
    </source>
</reference>
<dbReference type="InterPro" id="IPR005229">
    <property type="entry name" value="YicC/YloC-like"/>
</dbReference>
<evidence type="ECO:0000256" key="5">
    <source>
        <dbReference type="ARBA" id="ARBA00035648"/>
    </source>
</evidence>
<sequence length="291" mass="34028">MMIKSMTGYGRGEIKEKGYYITVEIKSLNHRFLDINCRMNKLLSGLEEKVREFVSKQIARGRIELNIGFEVYERSINVIEIDESLLSEYLRVFTDIKSKFELEGFIKVSDLVYLPEVIKVKNDDLDLEEIWKLLKLPLSEAINNLIDMRNKEGIKLYDDVVNRIDKISNIVKEIEDLSFVMVEDYRKRLEQRIKELGVDIDHNRMAMEIAIIADKSCIAEEITRLKSHIIQFKDSLEEEGSIGKKLDFIVQEMNREANTIASKSIDYRISSKVIDLKNEIEKIREQVQNIE</sequence>
<evidence type="ECO:0000256" key="2">
    <source>
        <dbReference type="ARBA" id="ARBA00022722"/>
    </source>
</evidence>